<dbReference type="Proteomes" id="UP001302493">
    <property type="component" value="Chromosome"/>
</dbReference>
<dbReference type="EMBL" id="CP119180">
    <property type="protein sequence ID" value="WOB79576.1"/>
    <property type="molecule type" value="Genomic_DNA"/>
</dbReference>
<reference evidence="1" key="1">
    <citation type="submission" date="2023-03" db="EMBL/GenBank/DDBJ databases">
        <title>Genome sequence of Brevundimonas nasdae SJTX8.</title>
        <authorList>
            <person name="Liang R."/>
        </authorList>
    </citation>
    <scope>NUCLEOTIDE SEQUENCE</scope>
    <source>
        <strain evidence="1">X8</strain>
    </source>
</reference>
<organism evidence="1 2">
    <name type="scientific">Brevundimonas nasdae</name>
    <dbReference type="NCBI Taxonomy" id="172043"/>
    <lineage>
        <taxon>Bacteria</taxon>
        <taxon>Pseudomonadati</taxon>
        <taxon>Pseudomonadota</taxon>
        <taxon>Alphaproteobacteria</taxon>
        <taxon>Caulobacterales</taxon>
        <taxon>Caulobacteraceae</taxon>
        <taxon>Brevundimonas</taxon>
    </lineage>
</organism>
<evidence type="ECO:0000313" key="2">
    <source>
        <dbReference type="Proteomes" id="UP001302493"/>
    </source>
</evidence>
<gene>
    <name evidence="1" type="ORF">PZA08_05245</name>
</gene>
<accession>A0ACD4VR04</accession>
<protein>
    <submittedName>
        <fullName evidence="1">YdiU family protein</fullName>
    </submittedName>
</protein>
<evidence type="ECO:0000313" key="1">
    <source>
        <dbReference type="EMBL" id="WOB79576.1"/>
    </source>
</evidence>
<proteinExistence type="predicted"/>
<keyword evidence="2" id="KW-1185">Reference proteome</keyword>
<sequence length="481" mass="53079">MPVSPDYRPEPRFFDLGAVFADAVQAADFPKTVLRFRNDRAAAEVGLEGLSEAEWIAAFGRFEPLPGQPGPIAMRYHGHQFRHYNPDLGDGRGFLTAQMRETPRAAALRERGDRPRLMDLGTKGTGQTPWSRGGDGRLTLKGGVREVLAATMLEAQGVPTSRAFSLIETGEALERGDEPSPTRSAVLVRLSHSHVRFGTFQRAAYLGRKDQIEALIEHVRSLYHPSVAAGDAPGLLAAIVESSAKLTARWIAAGFVHGVLNTDNLNVTGESFDYGPWRFLPEYDPAFTAAYFDQTGLYAFARQPEAVFWNLTQLAGCLKLVAEVEPLTDALNGFGPAYIRELRAAFLMRLGVHSLGEAADQRLVDTTLALLREGGAALRWEPLFFDWFGGFASSARALSGPRAKSYQGEAFDAFRFALMEHEPDRIERLEHPMFAAREPEEMLIDEVEAIWAAIAEADDWAPFQAKLDRLEAARLAWGFTA</sequence>
<name>A0ACD4VR04_9CAUL</name>